<dbReference type="InterPro" id="IPR032675">
    <property type="entry name" value="LRR_dom_sf"/>
</dbReference>
<dbReference type="Pfam" id="PF23282">
    <property type="entry name" value="WHD_ROQ1"/>
    <property type="match status" value="1"/>
</dbReference>
<dbReference type="OrthoDB" id="1097733at2759"/>
<evidence type="ECO:0000259" key="13">
    <source>
        <dbReference type="PROSITE" id="PS50104"/>
    </source>
</evidence>
<comment type="caution">
    <text evidence="14">The sequence shown here is derived from an EMBL/GenBank/DDBJ whole genome shotgun (WGS) entry which is preliminary data.</text>
</comment>
<dbReference type="Gene3D" id="3.40.50.10140">
    <property type="entry name" value="Toll/interleukin-1 receptor homology (TIR) domain"/>
    <property type="match status" value="1"/>
</dbReference>
<evidence type="ECO:0000256" key="2">
    <source>
        <dbReference type="ARBA" id="ARBA00022614"/>
    </source>
</evidence>
<dbReference type="PRINTS" id="PR00616">
    <property type="entry name" value="CCAATSUBUNTB"/>
</dbReference>
<dbReference type="InterPro" id="IPR042197">
    <property type="entry name" value="Apaf_helical"/>
</dbReference>
<dbReference type="InterPro" id="IPR003591">
    <property type="entry name" value="Leu-rich_rpt_typical-subtyp"/>
</dbReference>
<dbReference type="InterPro" id="IPR036390">
    <property type="entry name" value="WH_DNA-bd_sf"/>
</dbReference>
<keyword evidence="10" id="KW-0539">Nucleus</keyword>
<dbReference type="GO" id="GO:0006952">
    <property type="term" value="P:defense response"/>
    <property type="evidence" value="ECO:0007669"/>
    <property type="project" value="UniProtKB-KW"/>
</dbReference>
<keyword evidence="15" id="KW-1185">Reference proteome</keyword>
<dbReference type="InterPro" id="IPR044974">
    <property type="entry name" value="Disease_R_plants"/>
</dbReference>
<dbReference type="SUPFAM" id="SSF52200">
    <property type="entry name" value="Toll/Interleukin receptor TIR domain"/>
    <property type="match status" value="1"/>
</dbReference>
<keyword evidence="8" id="KW-0010">Activator</keyword>
<dbReference type="InterPro" id="IPR002182">
    <property type="entry name" value="NB-ARC"/>
</dbReference>
<feature type="region of interest" description="Disordered" evidence="12">
    <location>
        <begin position="1090"/>
        <end position="1142"/>
    </location>
</feature>
<keyword evidence="5" id="KW-0805">Transcription regulation</keyword>
<evidence type="ECO:0000313" key="15">
    <source>
        <dbReference type="Proteomes" id="UP000886595"/>
    </source>
</evidence>
<dbReference type="PROSITE" id="PS51152">
    <property type="entry name" value="NFYA_HAP2_2"/>
    <property type="match status" value="1"/>
</dbReference>
<feature type="domain" description="TIR" evidence="13">
    <location>
        <begin position="6"/>
        <end position="170"/>
    </location>
</feature>
<dbReference type="Gene3D" id="3.80.10.10">
    <property type="entry name" value="Ribonuclease Inhibitor"/>
    <property type="match status" value="2"/>
</dbReference>
<dbReference type="SMART" id="SM00255">
    <property type="entry name" value="TIR"/>
    <property type="match status" value="1"/>
</dbReference>
<evidence type="ECO:0000256" key="8">
    <source>
        <dbReference type="ARBA" id="ARBA00023159"/>
    </source>
</evidence>
<evidence type="ECO:0000256" key="9">
    <source>
        <dbReference type="ARBA" id="ARBA00023163"/>
    </source>
</evidence>
<accession>A0A8X7W531</accession>
<keyword evidence="6" id="KW-0520">NAD</keyword>
<dbReference type="InterPro" id="IPR058192">
    <property type="entry name" value="WHD_ROQ1-like"/>
</dbReference>
<reference evidence="14 15" key="1">
    <citation type="submission" date="2020-02" db="EMBL/GenBank/DDBJ databases">
        <authorList>
            <person name="Ma Q."/>
            <person name="Huang Y."/>
            <person name="Song X."/>
            <person name="Pei D."/>
        </authorList>
    </citation>
    <scope>NUCLEOTIDE SEQUENCE [LARGE SCALE GENOMIC DNA]</scope>
    <source>
        <strain evidence="14">Sxm20200214</strain>
        <tissue evidence="14">Leaf</tissue>
    </source>
</reference>
<evidence type="ECO:0000256" key="6">
    <source>
        <dbReference type="ARBA" id="ARBA00023027"/>
    </source>
</evidence>
<evidence type="ECO:0000256" key="10">
    <source>
        <dbReference type="ARBA" id="ARBA00023242"/>
    </source>
</evidence>
<dbReference type="SUPFAM" id="SSF46785">
    <property type="entry name" value="Winged helix' DNA-binding domain"/>
    <property type="match status" value="1"/>
</dbReference>
<feature type="compositionally biased region" description="Polar residues" evidence="12">
    <location>
        <begin position="1090"/>
        <end position="1127"/>
    </location>
</feature>
<keyword evidence="3" id="KW-0677">Repeat</keyword>
<dbReference type="InterPro" id="IPR000157">
    <property type="entry name" value="TIR_dom"/>
</dbReference>
<dbReference type="EMBL" id="JAAMPC010000003">
    <property type="protein sequence ID" value="KAG2322470.1"/>
    <property type="molecule type" value="Genomic_DNA"/>
</dbReference>
<dbReference type="InterPro" id="IPR018362">
    <property type="entry name" value="CCAAT-binding_factor_CS"/>
</dbReference>
<dbReference type="PANTHER" id="PTHR11017:SF501">
    <property type="entry name" value="ADP-RIBOSYL CYCLASE_CYCLIC ADP-RIBOSE HYDROLASE-RELATED"/>
    <property type="match status" value="1"/>
</dbReference>
<proteinExistence type="predicted"/>
<keyword evidence="7" id="KW-0238">DNA-binding</keyword>
<sequence>MSTRVRNYDVFLSFRGEDTQRTTVSYLDEALCREGIVTFRDKRRLEVGDYISDQLIESIKTSWFAVVVISKNYATSKWCLDELQLIMELHSANLIQVVPVFYEVEPSDVRHQTGSFAAAFQEYEDLNTERVSQWRRAFNQVGYLAGFHSTTWQDEAAMIRKTVHSVSSGLLTLRRSSGVDLVGMEAQVVKIHFLLNVGSEHEVLMIGLWGMGGVGKTTIAECLFERLSSQFPARYFIKDIKKICKDKSPSYLQERFLFSITGQHIDSKRVIVGREEIKARLKHKKVLVVLDGVDKAEQLHALAKETSWFGGGSRIIITTQDRGLLTSCGVNHVHEVKCLDDKDALQVFKKSVLGGKRPPFDDFEQLFIRASRLAHGLPSALLAYASHLSENTTKETWEDELSLLETSPHENVLEILRNSYDGLDNKDKIAFLHVACLLNGYPLNHVTSLLDDGRPRLNHLSKKSLVSISKDGCINMHFLVVQTGKEIVRQECKNRPFIQRFLWDADDIYNVLDNNIGTDETEGVILHMCKMRDTLTMSNTVFEFMRSIKFLNFFNHLSDTKYNLQFKSSEFYFPPNLKLLHWDACPLKTLPSRFRHHQLVQVNLRYSNLNSLWDDTLILHNLRRLDVTGSKNLIQLPNLSTAKNFEELIIKGCKKIQKIPESLKGLHKLRKLNASHCDSLTSISFDVDSMRFGGNLIILLIFVYQKVGLDCVKDLSIDGQIHLKLSGLHGPIEHISFRPKQQISDELVMMEEGLHSLNIKKFRYRESNAPFSCQSFSGLASLREIKMVNLNIKEIPDDIDRLLSLEKLDLSGNDFMFLPESMGTLPKLKYLSFQNCRKITSLPQLAQVETLILSDCVNLQWLWELHLEEEQATTYCLLELWLDNCKHIETLSGQLSHFTKLTYLDLSRNNFVSLPQSIRERTSLETLHLNNCKNLKSVEELPHTVKYLYAHGCDSLEKVSLSSNHSIKHLDLINCPSLKRDEHEHLMDLFMHDGRSQEGSWRCACLPETEVSSDSDNETSQKLSRTGNFFRYSSFKDSLLGVMYQMNKKDSTLPYLNTSISWGGMIPTESRSVKVVDTRPQHMQSAKQIIFQDQDSPSSQSTCQSYTELASSGDDNPSKQISFSIKSGSEETQQKGFATHPNSASVTGVPNIHFAPTQANFSFHYTDSHIGGLLAATYLPHAPTCNPQMVGMIPGRFPLPVEITETEPVFVNAKQYHAIMRRRQQRAKLEAQNKLIKARKPYLHESRHVHALKRPRGSGGRFLNTKQLLQEAEYAAAKEQEHNKSVQQENIKANMSRFEAHTLQDSKDRGSTTSGSDITSVSDGADIFGHTEFQFSGFPTTQTNRAVLVHGQSNDMHGGGDLHHFSVHI</sequence>
<evidence type="ECO:0000256" key="5">
    <source>
        <dbReference type="ARBA" id="ARBA00023015"/>
    </source>
</evidence>
<comment type="subcellular location">
    <subcellularLocation>
        <location evidence="1">Nucleus</location>
    </subcellularLocation>
</comment>
<evidence type="ECO:0000256" key="3">
    <source>
        <dbReference type="ARBA" id="ARBA00022737"/>
    </source>
</evidence>
<dbReference type="InterPro" id="IPR027417">
    <property type="entry name" value="P-loop_NTPase"/>
</dbReference>
<dbReference type="Gene3D" id="1.10.8.430">
    <property type="entry name" value="Helical domain of apoptotic protease-activating factors"/>
    <property type="match status" value="1"/>
</dbReference>
<evidence type="ECO:0000256" key="1">
    <source>
        <dbReference type="ARBA" id="ARBA00004123"/>
    </source>
</evidence>
<dbReference type="Gene3D" id="6.10.250.2430">
    <property type="match status" value="1"/>
</dbReference>
<dbReference type="Pfam" id="PF00931">
    <property type="entry name" value="NB-ARC"/>
    <property type="match status" value="1"/>
</dbReference>
<dbReference type="GO" id="GO:0003677">
    <property type="term" value="F:DNA binding"/>
    <property type="evidence" value="ECO:0007669"/>
    <property type="project" value="UniProtKB-KW"/>
</dbReference>
<evidence type="ECO:0000313" key="14">
    <source>
        <dbReference type="EMBL" id="KAG2322470.1"/>
    </source>
</evidence>
<dbReference type="SUPFAM" id="SSF52058">
    <property type="entry name" value="L domain-like"/>
    <property type="match status" value="1"/>
</dbReference>
<dbReference type="PROSITE" id="PS51450">
    <property type="entry name" value="LRR"/>
    <property type="match status" value="1"/>
</dbReference>
<dbReference type="SUPFAM" id="SSF52540">
    <property type="entry name" value="P-loop containing nucleoside triphosphate hydrolases"/>
    <property type="match status" value="1"/>
</dbReference>
<dbReference type="GO" id="GO:0016602">
    <property type="term" value="C:CCAAT-binding factor complex"/>
    <property type="evidence" value="ECO:0007669"/>
    <property type="project" value="InterPro"/>
</dbReference>
<dbReference type="PROSITE" id="PS00686">
    <property type="entry name" value="NFYA_HAP2_1"/>
    <property type="match status" value="1"/>
</dbReference>
<dbReference type="GO" id="GO:0043531">
    <property type="term" value="F:ADP binding"/>
    <property type="evidence" value="ECO:0007669"/>
    <property type="project" value="InterPro"/>
</dbReference>
<dbReference type="InterPro" id="IPR001289">
    <property type="entry name" value="NFYA"/>
</dbReference>
<dbReference type="PROSITE" id="PS50104">
    <property type="entry name" value="TIR"/>
    <property type="match status" value="1"/>
</dbReference>
<dbReference type="InterPro" id="IPR001611">
    <property type="entry name" value="Leu-rich_rpt"/>
</dbReference>
<comment type="subunit">
    <text evidence="11">Heterotrimeric transcription factor composed of three components, NF-YA, NF-YB and NF-YC. NF-YB and NF-YC must interact and dimerize for NF-YA association and DNA binding.</text>
</comment>
<evidence type="ECO:0000256" key="12">
    <source>
        <dbReference type="SAM" id="MobiDB-lite"/>
    </source>
</evidence>
<evidence type="ECO:0000256" key="11">
    <source>
        <dbReference type="ARBA" id="ARBA00025911"/>
    </source>
</evidence>
<dbReference type="Gene3D" id="3.40.50.300">
    <property type="entry name" value="P-loop containing nucleotide triphosphate hydrolases"/>
    <property type="match status" value="1"/>
</dbReference>
<keyword evidence="4" id="KW-0611">Plant defense</keyword>
<dbReference type="SMART" id="SM00521">
    <property type="entry name" value="CBF"/>
    <property type="match status" value="1"/>
</dbReference>
<dbReference type="PANTHER" id="PTHR11017">
    <property type="entry name" value="LEUCINE-RICH REPEAT-CONTAINING PROTEIN"/>
    <property type="match status" value="1"/>
</dbReference>
<evidence type="ECO:0000256" key="7">
    <source>
        <dbReference type="ARBA" id="ARBA00023125"/>
    </source>
</evidence>
<evidence type="ECO:0000256" key="4">
    <source>
        <dbReference type="ARBA" id="ARBA00022821"/>
    </source>
</evidence>
<gene>
    <name evidence="14" type="ORF">Bca52824_015683</name>
</gene>
<keyword evidence="2" id="KW-0433">Leucine-rich repeat</keyword>
<dbReference type="Proteomes" id="UP000886595">
    <property type="component" value="Unassembled WGS sequence"/>
</dbReference>
<protein>
    <recommendedName>
        <fullName evidence="13">TIR domain-containing protein</fullName>
    </recommendedName>
</protein>
<name>A0A8X7W531_BRACI</name>
<dbReference type="Pfam" id="PF01582">
    <property type="entry name" value="TIR"/>
    <property type="match status" value="1"/>
</dbReference>
<organism evidence="14 15">
    <name type="scientific">Brassica carinata</name>
    <name type="common">Ethiopian mustard</name>
    <name type="synonym">Abyssinian cabbage</name>
    <dbReference type="NCBI Taxonomy" id="52824"/>
    <lineage>
        <taxon>Eukaryota</taxon>
        <taxon>Viridiplantae</taxon>
        <taxon>Streptophyta</taxon>
        <taxon>Embryophyta</taxon>
        <taxon>Tracheophyta</taxon>
        <taxon>Spermatophyta</taxon>
        <taxon>Magnoliopsida</taxon>
        <taxon>eudicotyledons</taxon>
        <taxon>Gunneridae</taxon>
        <taxon>Pentapetalae</taxon>
        <taxon>rosids</taxon>
        <taxon>malvids</taxon>
        <taxon>Brassicales</taxon>
        <taxon>Brassicaceae</taxon>
        <taxon>Brassiceae</taxon>
        <taxon>Brassica</taxon>
    </lineage>
</organism>
<dbReference type="InterPro" id="IPR035897">
    <property type="entry name" value="Toll_tir_struct_dom_sf"/>
</dbReference>
<keyword evidence="9" id="KW-0804">Transcription</keyword>
<dbReference type="SMART" id="SM00369">
    <property type="entry name" value="LRR_TYP"/>
    <property type="match status" value="2"/>
</dbReference>
<dbReference type="Pfam" id="PF02045">
    <property type="entry name" value="CBFB_NFYA"/>
    <property type="match status" value="1"/>
</dbReference>
<dbReference type="FunFam" id="3.40.50.10140:FF:000007">
    <property type="entry name" value="Disease resistance protein (TIR-NBS-LRR class)"/>
    <property type="match status" value="1"/>
</dbReference>
<dbReference type="GO" id="GO:0007165">
    <property type="term" value="P:signal transduction"/>
    <property type="evidence" value="ECO:0007669"/>
    <property type="project" value="InterPro"/>
</dbReference>
<dbReference type="GO" id="GO:0003700">
    <property type="term" value="F:DNA-binding transcription factor activity"/>
    <property type="evidence" value="ECO:0007669"/>
    <property type="project" value="InterPro"/>
</dbReference>